<sequence length="262" mass="29068">MYTGDLGVTFLDFDGTLRVQDLQLPIPSEWVDCTDIAGTKGLCDPFAARTIQSRLARRRSRGVTFIGSGNYHYVSYLLLSEIREPFTLILFDHHSDLAPTPNPPLSCGSWVTVALDRLPQLRRTVIVGCRADAPRHGSEGAGPHPGAPRVRVLDEASVRQGTPRSIAERIDRAAGPWPLYISVDKDVLRPADAATDWDAGSLNLSRLLYWLVWLRRRHRVIGIDICGEWPAHPLALLSADAMRQIRKNQAANRAIVHALRCG</sequence>
<dbReference type="SUPFAM" id="SSF52768">
    <property type="entry name" value="Arginase/deacetylase"/>
    <property type="match status" value="1"/>
</dbReference>
<dbReference type="GO" id="GO:0033389">
    <property type="term" value="P:putrescine biosynthetic process from arginine, via agmatine"/>
    <property type="evidence" value="ECO:0007669"/>
    <property type="project" value="TreeGrafter"/>
</dbReference>
<evidence type="ECO:0000256" key="1">
    <source>
        <dbReference type="PROSITE-ProRule" id="PRU00742"/>
    </source>
</evidence>
<accession>A0A1I7G8N7</accession>
<dbReference type="RefSeq" id="WP_074949423.1">
    <property type="nucleotide sequence ID" value="NZ_FPBV01000002.1"/>
</dbReference>
<protein>
    <submittedName>
        <fullName evidence="2">Arginase family enzyme</fullName>
    </submittedName>
</protein>
<dbReference type="Gene3D" id="3.40.800.10">
    <property type="entry name" value="Ureohydrolase domain"/>
    <property type="match status" value="1"/>
</dbReference>
<proteinExistence type="inferred from homology"/>
<name>A0A1I7G8N7_9BACL</name>
<comment type="similarity">
    <text evidence="1">Belongs to the arginase family.</text>
</comment>
<evidence type="ECO:0000313" key="3">
    <source>
        <dbReference type="Proteomes" id="UP000183508"/>
    </source>
</evidence>
<dbReference type="Proteomes" id="UP000183508">
    <property type="component" value="Unassembled WGS sequence"/>
</dbReference>
<dbReference type="InterPro" id="IPR023696">
    <property type="entry name" value="Ureohydrolase_dom_sf"/>
</dbReference>
<dbReference type="PANTHER" id="PTHR11358:SF41">
    <property type="entry name" value="ARGINASE"/>
    <property type="match status" value="1"/>
</dbReference>
<gene>
    <name evidence="2" type="ORF">SAMN05421543_10271</name>
</gene>
<dbReference type="EMBL" id="FPBV01000002">
    <property type="protein sequence ID" value="SFU44810.1"/>
    <property type="molecule type" value="Genomic_DNA"/>
</dbReference>
<dbReference type="InterPro" id="IPR006035">
    <property type="entry name" value="Ureohydrolase"/>
</dbReference>
<dbReference type="PANTHER" id="PTHR11358">
    <property type="entry name" value="ARGINASE/AGMATINASE"/>
    <property type="match status" value="1"/>
</dbReference>
<dbReference type="eggNOG" id="COG0010">
    <property type="taxonomic scope" value="Bacteria"/>
</dbReference>
<dbReference type="GO" id="GO:0046872">
    <property type="term" value="F:metal ion binding"/>
    <property type="evidence" value="ECO:0007669"/>
    <property type="project" value="InterPro"/>
</dbReference>
<organism evidence="2 3">
    <name type="scientific">Alicyclobacillus macrosporangiidus</name>
    <dbReference type="NCBI Taxonomy" id="392015"/>
    <lineage>
        <taxon>Bacteria</taxon>
        <taxon>Bacillati</taxon>
        <taxon>Bacillota</taxon>
        <taxon>Bacilli</taxon>
        <taxon>Bacillales</taxon>
        <taxon>Alicyclobacillaceae</taxon>
        <taxon>Alicyclobacillus</taxon>
    </lineage>
</organism>
<dbReference type="PROSITE" id="PS51409">
    <property type="entry name" value="ARGINASE_2"/>
    <property type="match status" value="1"/>
</dbReference>
<keyword evidence="3" id="KW-1185">Reference proteome</keyword>
<dbReference type="AlphaFoldDB" id="A0A1I7G8N7"/>
<reference evidence="3" key="1">
    <citation type="submission" date="2016-10" db="EMBL/GenBank/DDBJ databases">
        <authorList>
            <person name="Varghese N."/>
        </authorList>
    </citation>
    <scope>NUCLEOTIDE SEQUENCE [LARGE SCALE GENOMIC DNA]</scope>
    <source>
        <strain evidence="3">DSM 17980</strain>
    </source>
</reference>
<evidence type="ECO:0000313" key="2">
    <source>
        <dbReference type="EMBL" id="SFU44810.1"/>
    </source>
</evidence>
<dbReference type="GO" id="GO:0008783">
    <property type="term" value="F:agmatinase activity"/>
    <property type="evidence" value="ECO:0007669"/>
    <property type="project" value="TreeGrafter"/>
</dbReference>
<dbReference type="Pfam" id="PF00491">
    <property type="entry name" value="Arginase"/>
    <property type="match status" value="1"/>
</dbReference>
<dbReference type="STRING" id="392015.SAMN05421543_10271"/>
<dbReference type="OrthoDB" id="9805406at2"/>